<feature type="region of interest" description="Disordered" evidence="10">
    <location>
        <begin position="165"/>
        <end position="222"/>
    </location>
</feature>
<evidence type="ECO:0000256" key="2">
    <source>
        <dbReference type="ARBA" id="ARBA00006991"/>
    </source>
</evidence>
<dbReference type="FunFam" id="3.30.160.60:FF:002090">
    <property type="entry name" value="Zinc finger protein 473"/>
    <property type="match status" value="1"/>
</dbReference>
<dbReference type="GO" id="GO:0005634">
    <property type="term" value="C:nucleus"/>
    <property type="evidence" value="ECO:0007669"/>
    <property type="project" value="UniProtKB-SubCell"/>
</dbReference>
<dbReference type="FunFam" id="3.30.160.60:FF:000624">
    <property type="entry name" value="zinc finger protein 697"/>
    <property type="match status" value="1"/>
</dbReference>
<evidence type="ECO:0000313" key="13">
    <source>
        <dbReference type="Proteomes" id="UP000694413"/>
    </source>
</evidence>
<evidence type="ECO:0000256" key="5">
    <source>
        <dbReference type="ARBA" id="ARBA00022771"/>
    </source>
</evidence>
<reference evidence="12" key="2">
    <citation type="submission" date="2025-09" db="UniProtKB">
        <authorList>
            <consortium name="Ensembl"/>
        </authorList>
    </citation>
    <scope>IDENTIFICATION</scope>
</reference>
<evidence type="ECO:0000256" key="4">
    <source>
        <dbReference type="ARBA" id="ARBA00022737"/>
    </source>
</evidence>
<evidence type="ECO:0000256" key="3">
    <source>
        <dbReference type="ARBA" id="ARBA00022723"/>
    </source>
</evidence>
<dbReference type="InterPro" id="IPR013087">
    <property type="entry name" value="Znf_C2H2_type"/>
</dbReference>
<dbReference type="AlphaFoldDB" id="A0A8D2MPE9"/>
<dbReference type="FunFam" id="3.30.160.60:FF:000016">
    <property type="entry name" value="zinc finger protein 37 homolog"/>
    <property type="match status" value="1"/>
</dbReference>
<keyword evidence="7" id="KW-0238">DNA-binding</keyword>
<dbReference type="GO" id="GO:0000981">
    <property type="term" value="F:DNA-binding transcription factor activity, RNA polymerase II-specific"/>
    <property type="evidence" value="ECO:0007669"/>
    <property type="project" value="TreeGrafter"/>
</dbReference>
<proteinExistence type="inferred from homology"/>
<evidence type="ECO:0000256" key="10">
    <source>
        <dbReference type="SAM" id="MobiDB-lite"/>
    </source>
</evidence>
<sequence>MDPYWGFPKLPVHPWGAPWAGSPHPAAGDAFSAVGQRGVGKGDLGWSRRRRGGGEEKEEQEEEQKEKHKEGPGVWGPWDLTDLWDPQNPLGHQYARLQRGGTPGATGLPSAQGRETTKPQIEETRGIFLNSKAWRLPAIVLCRRNPQPKALTPCFFPPNQDLSFPSCGQMEKEKPQRSHMRRGCKPSPGSSEEERAPLSQEGGRRSSQSSELVEKPQAGERPHKCLECGKGFKYSSHLRQHQVIHTGERPYKCGECGKGFSKSCNLISHSKIHTGERPHTCQECGKSFVRSSSLKEHQMLHAGERPFECPQCGKRFLRPSRLLLHQRIHREEKPFCCPDCGKGFKRSCILLNGRLRTGKKPWECPKCGKSFVRCSSSTPHGHL</sequence>
<feature type="domain" description="C2H2-type" evidence="11">
    <location>
        <begin position="251"/>
        <end position="278"/>
    </location>
</feature>
<evidence type="ECO:0000313" key="12">
    <source>
        <dbReference type="Ensembl" id="ENSZALP00000010272.1"/>
    </source>
</evidence>
<feature type="domain" description="C2H2-type" evidence="11">
    <location>
        <begin position="307"/>
        <end position="334"/>
    </location>
</feature>
<feature type="region of interest" description="Disordered" evidence="10">
    <location>
        <begin position="12"/>
        <end position="124"/>
    </location>
</feature>
<protein>
    <recommendedName>
        <fullName evidence="11">C2H2-type domain-containing protein</fullName>
    </recommendedName>
</protein>
<dbReference type="InterPro" id="IPR036236">
    <property type="entry name" value="Znf_C2H2_sf"/>
</dbReference>
<comment type="subcellular location">
    <subcellularLocation>
        <location evidence="1">Nucleus</location>
    </subcellularLocation>
</comment>
<evidence type="ECO:0000256" key="9">
    <source>
        <dbReference type="PROSITE-ProRule" id="PRU00042"/>
    </source>
</evidence>
<keyword evidence="3" id="KW-0479">Metal-binding</keyword>
<feature type="domain" description="C2H2-type" evidence="11">
    <location>
        <begin position="223"/>
        <end position="250"/>
    </location>
</feature>
<feature type="compositionally biased region" description="Low complexity" evidence="10">
    <location>
        <begin position="198"/>
        <end position="211"/>
    </location>
</feature>
<keyword evidence="6" id="KW-0862">Zinc</keyword>
<evidence type="ECO:0000256" key="6">
    <source>
        <dbReference type="ARBA" id="ARBA00022833"/>
    </source>
</evidence>
<dbReference type="Gene3D" id="3.30.160.60">
    <property type="entry name" value="Classic Zinc Finger"/>
    <property type="match status" value="5"/>
</dbReference>
<keyword evidence="8" id="KW-0539">Nucleus</keyword>
<keyword evidence="4" id="KW-0677">Repeat</keyword>
<dbReference type="Ensembl" id="ENSZALT00000014210.1">
    <property type="protein sequence ID" value="ENSZALP00000010272.1"/>
    <property type="gene ID" value="ENSZALG00000008693.1"/>
</dbReference>
<dbReference type="GO" id="GO:0008270">
    <property type="term" value="F:zinc ion binding"/>
    <property type="evidence" value="ECO:0007669"/>
    <property type="project" value="UniProtKB-KW"/>
</dbReference>
<name>A0A8D2MPE9_ZONAL</name>
<dbReference type="PANTHER" id="PTHR24381">
    <property type="entry name" value="ZINC FINGER PROTEIN"/>
    <property type="match status" value="1"/>
</dbReference>
<keyword evidence="5 9" id="KW-0863">Zinc-finger</keyword>
<evidence type="ECO:0000256" key="8">
    <source>
        <dbReference type="ARBA" id="ARBA00023242"/>
    </source>
</evidence>
<feature type="compositionally biased region" description="Basic and acidic residues" evidence="10">
    <location>
        <begin position="115"/>
        <end position="124"/>
    </location>
</feature>
<dbReference type="Proteomes" id="UP000694413">
    <property type="component" value="Unassembled WGS sequence"/>
</dbReference>
<evidence type="ECO:0000256" key="1">
    <source>
        <dbReference type="ARBA" id="ARBA00004123"/>
    </source>
</evidence>
<dbReference type="SMART" id="SM00355">
    <property type="entry name" value="ZnF_C2H2"/>
    <property type="match status" value="4"/>
</dbReference>
<dbReference type="Pfam" id="PF00096">
    <property type="entry name" value="zf-C2H2"/>
    <property type="match status" value="4"/>
</dbReference>
<feature type="compositionally biased region" description="Basic and acidic residues" evidence="10">
    <location>
        <begin position="212"/>
        <end position="222"/>
    </location>
</feature>
<evidence type="ECO:0000259" key="11">
    <source>
        <dbReference type="PROSITE" id="PS50157"/>
    </source>
</evidence>
<dbReference type="PROSITE" id="PS50157">
    <property type="entry name" value="ZINC_FINGER_C2H2_2"/>
    <property type="match status" value="4"/>
</dbReference>
<reference evidence="12" key="1">
    <citation type="submission" date="2025-08" db="UniProtKB">
        <authorList>
            <consortium name="Ensembl"/>
        </authorList>
    </citation>
    <scope>IDENTIFICATION</scope>
</reference>
<feature type="domain" description="C2H2-type" evidence="11">
    <location>
        <begin position="279"/>
        <end position="306"/>
    </location>
</feature>
<dbReference type="GO" id="GO:0000977">
    <property type="term" value="F:RNA polymerase II transcription regulatory region sequence-specific DNA binding"/>
    <property type="evidence" value="ECO:0007669"/>
    <property type="project" value="TreeGrafter"/>
</dbReference>
<dbReference type="PANTHER" id="PTHR24381:SF393">
    <property type="entry name" value="CHROMATIN-LINKED ADAPTOR FOR MSL PROTEINS, ISOFORM B"/>
    <property type="match status" value="1"/>
</dbReference>
<comment type="similarity">
    <text evidence="2">Belongs to the krueppel C2H2-type zinc-finger protein family.</text>
</comment>
<accession>A0A8D2MPE9</accession>
<organism evidence="12 13">
    <name type="scientific">Zonotrichia albicollis</name>
    <name type="common">White-throated sparrow</name>
    <name type="synonym">Fringilla albicollis</name>
    <dbReference type="NCBI Taxonomy" id="44394"/>
    <lineage>
        <taxon>Eukaryota</taxon>
        <taxon>Metazoa</taxon>
        <taxon>Chordata</taxon>
        <taxon>Craniata</taxon>
        <taxon>Vertebrata</taxon>
        <taxon>Euteleostomi</taxon>
        <taxon>Archelosauria</taxon>
        <taxon>Archosauria</taxon>
        <taxon>Dinosauria</taxon>
        <taxon>Saurischia</taxon>
        <taxon>Theropoda</taxon>
        <taxon>Coelurosauria</taxon>
        <taxon>Aves</taxon>
        <taxon>Neognathae</taxon>
        <taxon>Neoaves</taxon>
        <taxon>Telluraves</taxon>
        <taxon>Australaves</taxon>
        <taxon>Passeriformes</taxon>
        <taxon>Passerellidae</taxon>
        <taxon>Zonotrichia</taxon>
    </lineage>
</organism>
<dbReference type="SUPFAM" id="SSF57667">
    <property type="entry name" value="beta-beta-alpha zinc fingers"/>
    <property type="match status" value="4"/>
</dbReference>
<evidence type="ECO:0000256" key="7">
    <source>
        <dbReference type="ARBA" id="ARBA00023125"/>
    </source>
</evidence>
<dbReference type="PROSITE" id="PS00028">
    <property type="entry name" value="ZINC_FINGER_C2H2_1"/>
    <property type="match status" value="4"/>
</dbReference>
<keyword evidence="13" id="KW-1185">Reference proteome</keyword>
<dbReference type="FunFam" id="3.30.160.60:FF:001437">
    <property type="entry name" value="Zinc finger protein 594"/>
    <property type="match status" value="1"/>
</dbReference>